<dbReference type="EMBL" id="CP000816">
    <property type="protein sequence ID" value="ABU82600.1"/>
    <property type="molecule type" value="Genomic_DNA"/>
</dbReference>
<evidence type="ECO:0000313" key="2">
    <source>
        <dbReference type="Proteomes" id="UP000000262"/>
    </source>
</evidence>
<dbReference type="eggNOG" id="arCOG08869">
    <property type="taxonomic scope" value="Archaea"/>
</dbReference>
<dbReference type="HOGENOM" id="CLU_2271013_0_0_2"/>
<proteinExistence type="predicted"/>
<reference evidence="1 2" key="1">
    <citation type="journal article" date="2008" name="Genome Biol.">
        <title>A genomic analysis of the archaeal system Ignicoccus hospitalis-Nanoarchaeum equitans.</title>
        <authorList>
            <person name="Podar M."/>
            <person name="Anderson I."/>
            <person name="Makarova K.S."/>
            <person name="Elkins J.G."/>
            <person name="Ivanova N."/>
            <person name="Wall M.A."/>
            <person name="Lykidis A."/>
            <person name="Mavromatis K."/>
            <person name="Sun H."/>
            <person name="Hudson M.E."/>
            <person name="Chen W."/>
            <person name="Deciu C."/>
            <person name="Hutchison D."/>
            <person name="Eads J.R."/>
            <person name="Anderson A."/>
            <person name="Fernandes F."/>
            <person name="Szeto E."/>
            <person name="Lapidus A."/>
            <person name="Kyrpides N.C."/>
            <person name="Saier M.H.Jr."/>
            <person name="Richardson P.M."/>
            <person name="Rachel R."/>
            <person name="Huber H."/>
            <person name="Eisen J.A."/>
            <person name="Koonin E.V."/>
            <person name="Keller M."/>
            <person name="Stetter K.O."/>
        </authorList>
    </citation>
    <scope>NUCLEOTIDE SEQUENCE [LARGE SCALE GENOMIC DNA]</scope>
    <source>
        <strain evidence="2">KIN4/I / DSM 18386 / JCM 14125</strain>
    </source>
</reference>
<evidence type="ECO:0000313" key="1">
    <source>
        <dbReference type="EMBL" id="ABU82600.1"/>
    </source>
</evidence>
<gene>
    <name evidence="1" type="ordered locus">Igni_1424</name>
</gene>
<dbReference type="STRING" id="453591.Igni_1424"/>
<dbReference type="KEGG" id="iho:Igni_1424"/>
<dbReference type="Proteomes" id="UP000000262">
    <property type="component" value="Chromosome"/>
</dbReference>
<dbReference type="AlphaFoldDB" id="A8ACE8"/>
<keyword evidence="2" id="KW-1185">Reference proteome</keyword>
<name>A8ACE8_IGNH4</name>
<protein>
    <submittedName>
        <fullName evidence="1">Uncharacterized protein</fullName>
    </submittedName>
</protein>
<sequence length="102" mass="11508">MRALKKFLCNDHWRVLVLEGNDCNLVVVDVYKRGARGQPIIQGPPDLLSERLEGAEVQAIMGEAIFVKFCVEKVGRPEEYFLKARELLGLEAPQPVCVEEEP</sequence>
<accession>A8ACE8</accession>
<organism evidence="1 2">
    <name type="scientific">Ignicoccus hospitalis (strain KIN4/I / DSM 18386 / JCM 14125)</name>
    <dbReference type="NCBI Taxonomy" id="453591"/>
    <lineage>
        <taxon>Archaea</taxon>
        <taxon>Thermoproteota</taxon>
        <taxon>Thermoprotei</taxon>
        <taxon>Desulfurococcales</taxon>
        <taxon>Desulfurococcaceae</taxon>
        <taxon>Ignicoccus</taxon>
    </lineage>
</organism>